<dbReference type="EMBL" id="JARKIE010000353">
    <property type="protein sequence ID" value="KAJ7651917.1"/>
    <property type="molecule type" value="Genomic_DNA"/>
</dbReference>
<proteinExistence type="predicted"/>
<name>A0AAD7CLG1_MYCRO</name>
<reference evidence="2" key="1">
    <citation type="submission" date="2023-03" db="EMBL/GenBank/DDBJ databases">
        <title>Massive genome expansion in bonnet fungi (Mycena s.s.) driven by repeated elements and novel gene families across ecological guilds.</title>
        <authorList>
            <consortium name="Lawrence Berkeley National Laboratory"/>
            <person name="Harder C.B."/>
            <person name="Miyauchi S."/>
            <person name="Viragh M."/>
            <person name="Kuo A."/>
            <person name="Thoen E."/>
            <person name="Andreopoulos B."/>
            <person name="Lu D."/>
            <person name="Skrede I."/>
            <person name="Drula E."/>
            <person name="Henrissat B."/>
            <person name="Morin E."/>
            <person name="Kohler A."/>
            <person name="Barry K."/>
            <person name="LaButti K."/>
            <person name="Morin E."/>
            <person name="Salamov A."/>
            <person name="Lipzen A."/>
            <person name="Mereny Z."/>
            <person name="Hegedus B."/>
            <person name="Baldrian P."/>
            <person name="Stursova M."/>
            <person name="Weitz H."/>
            <person name="Taylor A."/>
            <person name="Grigoriev I.V."/>
            <person name="Nagy L.G."/>
            <person name="Martin F."/>
            <person name="Kauserud H."/>
        </authorList>
    </citation>
    <scope>NUCLEOTIDE SEQUENCE</scope>
    <source>
        <strain evidence="2">CBHHK067</strain>
    </source>
</reference>
<evidence type="ECO:0000256" key="1">
    <source>
        <dbReference type="SAM" id="MobiDB-lite"/>
    </source>
</evidence>
<protein>
    <submittedName>
        <fullName evidence="2">Uncharacterized protein</fullName>
    </submittedName>
</protein>
<feature type="region of interest" description="Disordered" evidence="1">
    <location>
        <begin position="54"/>
        <end position="98"/>
    </location>
</feature>
<organism evidence="2 3">
    <name type="scientific">Mycena rosella</name>
    <name type="common">Pink bonnet</name>
    <name type="synonym">Agaricus rosellus</name>
    <dbReference type="NCBI Taxonomy" id="1033263"/>
    <lineage>
        <taxon>Eukaryota</taxon>
        <taxon>Fungi</taxon>
        <taxon>Dikarya</taxon>
        <taxon>Basidiomycota</taxon>
        <taxon>Agaricomycotina</taxon>
        <taxon>Agaricomycetes</taxon>
        <taxon>Agaricomycetidae</taxon>
        <taxon>Agaricales</taxon>
        <taxon>Marasmiineae</taxon>
        <taxon>Mycenaceae</taxon>
        <taxon>Mycena</taxon>
    </lineage>
</organism>
<accession>A0AAD7CLG1</accession>
<sequence>MTTRAPHRAVRRVRLRRRVIDPRRADACGTAVSDEFVRFGVDDVELEWEWELEEGGAGKDSGGGSIARLGRSRMGSNPARTPRGTARATAPRRHRPPVPASWTWRARWQGLCGMRGVGRRILIPRKCLRPPPPEEDVKKVACEAEEDIRALRGGLEEARELGSWLGAKRGRGRRRSGGCGDCSGDLGSREGGGAGGTVALGALVLGGNSDSLQSTLIVSNATSITGRRGVRRRGSAETGE</sequence>
<keyword evidence="3" id="KW-1185">Reference proteome</keyword>
<comment type="caution">
    <text evidence="2">The sequence shown here is derived from an EMBL/GenBank/DDBJ whole genome shotgun (WGS) entry which is preliminary data.</text>
</comment>
<dbReference type="AlphaFoldDB" id="A0AAD7CLG1"/>
<feature type="compositionally biased region" description="Low complexity" evidence="1">
    <location>
        <begin position="78"/>
        <end position="89"/>
    </location>
</feature>
<gene>
    <name evidence="2" type="ORF">B0H17DRAFT_1186529</name>
</gene>
<evidence type="ECO:0000313" key="2">
    <source>
        <dbReference type="EMBL" id="KAJ7651917.1"/>
    </source>
</evidence>
<dbReference type="Proteomes" id="UP001221757">
    <property type="component" value="Unassembled WGS sequence"/>
</dbReference>
<evidence type="ECO:0000313" key="3">
    <source>
        <dbReference type="Proteomes" id="UP001221757"/>
    </source>
</evidence>